<gene>
    <name evidence="1" type="ORF">FSA04_15290</name>
</gene>
<name>A0A5C6KZR1_9BACT</name>
<dbReference type="EMBL" id="VOIF01000019">
    <property type="protein sequence ID" value="TWV68867.1"/>
    <property type="molecule type" value="Genomic_DNA"/>
</dbReference>
<reference evidence="1 2" key="1">
    <citation type="submission" date="2019-07" db="EMBL/GenBank/DDBJ databases">
        <title>Genome sequencing of Bacteroides dorei iSURF_12.</title>
        <authorList>
            <person name="Sevigny J.L."/>
            <person name="Ruoff K.L."/>
            <person name="Price C.E."/>
            <person name="Valls R.A."/>
            <person name="O'Toole G.A."/>
        </authorList>
    </citation>
    <scope>NUCLEOTIDE SEQUENCE [LARGE SCALE GENOMIC DNA]</scope>
    <source>
        <strain evidence="1 2">ANK132K_1B</strain>
    </source>
</reference>
<evidence type="ECO:0000313" key="1">
    <source>
        <dbReference type="EMBL" id="TWV68867.1"/>
    </source>
</evidence>
<sequence length="353" mass="40308">MENFDVEKLIKYIEPIKDGTNYWLVRTMGGDYYDEYVDKHFIAIGYNEITVDDLNHLPEKEKTARKILQERLKGRRENIRNTSYPASQMLRFAREMKVGDIVIVPASSSYKVTFGVIESELYQEKMNLHAALGCPFAKRRNVKWLRTSMRHSLPAELQLMFNSRHIISEIKSYASYVDNFLNDFYTKGDMTYLVLRVRQEDTLSADDFTLVGDLMELFNDYSSKNGLGLTSQDIKMKMSVQSPGDILVFAQSPEGITIIGLIVLFIKGGTFSINVGNFHVEAKSPTIGDTFSKMVKTVNEFLNDRTKRKTIKKLSKKLDNMEIEAPTAIVDMIKQLGTSFTKSDSDSTDEKSI</sequence>
<protein>
    <recommendedName>
        <fullName evidence="3">Restriction endonuclease</fullName>
    </recommendedName>
</protein>
<dbReference type="Proteomes" id="UP000315833">
    <property type="component" value="Unassembled WGS sequence"/>
</dbReference>
<evidence type="ECO:0000313" key="2">
    <source>
        <dbReference type="Proteomes" id="UP000315833"/>
    </source>
</evidence>
<dbReference type="AlphaFoldDB" id="A0A5C6KZR1"/>
<dbReference type="RefSeq" id="WP_146265107.1">
    <property type="nucleotide sequence ID" value="NZ_VOIF01000019.1"/>
</dbReference>
<organism evidence="1 2">
    <name type="scientific">Phocaeicola dorei</name>
    <dbReference type="NCBI Taxonomy" id="357276"/>
    <lineage>
        <taxon>Bacteria</taxon>
        <taxon>Pseudomonadati</taxon>
        <taxon>Bacteroidota</taxon>
        <taxon>Bacteroidia</taxon>
        <taxon>Bacteroidales</taxon>
        <taxon>Bacteroidaceae</taxon>
        <taxon>Phocaeicola</taxon>
    </lineage>
</organism>
<evidence type="ECO:0008006" key="3">
    <source>
        <dbReference type="Google" id="ProtNLM"/>
    </source>
</evidence>
<comment type="caution">
    <text evidence="1">The sequence shown here is derived from an EMBL/GenBank/DDBJ whole genome shotgun (WGS) entry which is preliminary data.</text>
</comment>
<proteinExistence type="predicted"/>
<accession>A0A5C6KZR1</accession>